<organism evidence="1 2">
    <name type="scientific">Protopolystoma xenopodis</name>
    <dbReference type="NCBI Taxonomy" id="117903"/>
    <lineage>
        <taxon>Eukaryota</taxon>
        <taxon>Metazoa</taxon>
        <taxon>Spiralia</taxon>
        <taxon>Lophotrochozoa</taxon>
        <taxon>Platyhelminthes</taxon>
        <taxon>Monogenea</taxon>
        <taxon>Polyopisthocotylea</taxon>
        <taxon>Polystomatidea</taxon>
        <taxon>Polystomatidae</taxon>
        <taxon>Protopolystoma</taxon>
    </lineage>
</organism>
<dbReference type="AlphaFoldDB" id="A0A3S5ANP4"/>
<dbReference type="Proteomes" id="UP000784294">
    <property type="component" value="Unassembled WGS sequence"/>
</dbReference>
<protein>
    <submittedName>
        <fullName evidence="1">Uncharacterized protein</fullName>
    </submittedName>
</protein>
<sequence length="41" mass="4538">MAEEVLADILASIMAEASSREIDLTMRPRIIALPPKRQATE</sequence>
<comment type="caution">
    <text evidence="1">The sequence shown here is derived from an EMBL/GenBank/DDBJ whole genome shotgun (WGS) entry which is preliminary data.</text>
</comment>
<proteinExistence type="predicted"/>
<name>A0A3S5ANP4_9PLAT</name>
<keyword evidence="2" id="KW-1185">Reference proteome</keyword>
<gene>
    <name evidence="1" type="ORF">PXEA_LOCUS18113</name>
</gene>
<dbReference type="EMBL" id="CAAALY010068973">
    <property type="protein sequence ID" value="VEL24673.1"/>
    <property type="molecule type" value="Genomic_DNA"/>
</dbReference>
<reference evidence="1" key="1">
    <citation type="submission" date="2018-11" db="EMBL/GenBank/DDBJ databases">
        <authorList>
            <consortium name="Pathogen Informatics"/>
        </authorList>
    </citation>
    <scope>NUCLEOTIDE SEQUENCE</scope>
</reference>
<accession>A0A3S5ANP4</accession>
<evidence type="ECO:0000313" key="2">
    <source>
        <dbReference type="Proteomes" id="UP000784294"/>
    </source>
</evidence>
<evidence type="ECO:0000313" key="1">
    <source>
        <dbReference type="EMBL" id="VEL24673.1"/>
    </source>
</evidence>
<dbReference type="OrthoDB" id="415597at2759"/>